<accession>A0ABY1QQ26</accession>
<dbReference type="Gene3D" id="2.40.160.20">
    <property type="match status" value="1"/>
</dbReference>
<dbReference type="PANTHER" id="PTHR37315">
    <property type="entry name" value="UPF0311 PROTEIN BLR7842"/>
    <property type="match status" value="1"/>
</dbReference>
<dbReference type="Pfam" id="PF11578">
    <property type="entry name" value="DUF3237"/>
    <property type="match status" value="1"/>
</dbReference>
<protein>
    <recommendedName>
        <fullName evidence="1">UPF0311 protein SAMN06295970_12139</fullName>
    </recommendedName>
</protein>
<organism evidence="2 3">
    <name type="scientific">Noviherbaspirillum suwonense</name>
    <dbReference type="NCBI Taxonomy" id="1224511"/>
    <lineage>
        <taxon>Bacteria</taxon>
        <taxon>Pseudomonadati</taxon>
        <taxon>Pseudomonadota</taxon>
        <taxon>Betaproteobacteria</taxon>
        <taxon>Burkholderiales</taxon>
        <taxon>Oxalobacteraceae</taxon>
        <taxon>Noviherbaspirillum</taxon>
    </lineage>
</organism>
<comment type="caution">
    <text evidence="2">The sequence shown here is derived from an EMBL/GenBank/DDBJ whole genome shotgun (WGS) entry which is preliminary data.</text>
</comment>
<proteinExistence type="inferred from homology"/>
<evidence type="ECO:0000256" key="1">
    <source>
        <dbReference type="HAMAP-Rule" id="MF_00775"/>
    </source>
</evidence>
<dbReference type="EMBL" id="FXUL01000021">
    <property type="protein sequence ID" value="SMP74619.1"/>
    <property type="molecule type" value="Genomic_DNA"/>
</dbReference>
<evidence type="ECO:0000313" key="3">
    <source>
        <dbReference type="Proteomes" id="UP001158049"/>
    </source>
</evidence>
<gene>
    <name evidence="2" type="ORF">SAMN06295970_12139</name>
</gene>
<comment type="similarity">
    <text evidence="1">Belongs to the UPF0311 family.</text>
</comment>
<dbReference type="RefSeq" id="WP_283444474.1">
    <property type="nucleotide sequence ID" value="NZ_FXUL01000021.1"/>
</dbReference>
<dbReference type="InterPro" id="IPR020915">
    <property type="entry name" value="UPF0311"/>
</dbReference>
<keyword evidence="3" id="KW-1185">Reference proteome</keyword>
<reference evidence="2 3" key="1">
    <citation type="submission" date="2017-05" db="EMBL/GenBank/DDBJ databases">
        <authorList>
            <person name="Varghese N."/>
            <person name="Submissions S."/>
        </authorList>
    </citation>
    <scope>NUCLEOTIDE SEQUENCE [LARGE SCALE GENOMIC DNA]</scope>
    <source>
        <strain evidence="2 3">DSM 26001</strain>
    </source>
</reference>
<dbReference type="Proteomes" id="UP001158049">
    <property type="component" value="Unassembled WGS sequence"/>
</dbReference>
<evidence type="ECO:0000313" key="2">
    <source>
        <dbReference type="EMBL" id="SMP74619.1"/>
    </source>
</evidence>
<dbReference type="PANTHER" id="PTHR37315:SF1">
    <property type="entry name" value="UPF0311 PROTEIN BLR7842"/>
    <property type="match status" value="1"/>
</dbReference>
<dbReference type="HAMAP" id="MF_00775">
    <property type="entry name" value="UPF0311"/>
    <property type="match status" value="1"/>
</dbReference>
<sequence length="164" mass="17746">MDTVSNIPPGSAAQAPALRHLCRITARVSALVTLGEGPYGERRYVPIVGGEVEGETLSGEVLAGGVDWQIQRRDGTLDISAQYVIRTSEGDLIEVESRGYRHGPADVMARLGRGEAVSADDYYFRTTLRFQTSAPKWQSLNSVLAIGKAMRRPDAAVLEVFLVG</sequence>
<name>A0ABY1QQ26_9BURK</name>